<evidence type="ECO:0000259" key="3">
    <source>
        <dbReference type="PROSITE" id="PS51677"/>
    </source>
</evidence>
<dbReference type="eggNOG" id="COG0726">
    <property type="taxonomic scope" value="Bacteria"/>
</dbReference>
<feature type="domain" description="NodB homology" evidence="3">
    <location>
        <begin position="29"/>
        <end position="272"/>
    </location>
</feature>
<dbReference type="Gene3D" id="3.20.20.370">
    <property type="entry name" value="Glycoside hydrolase/deacetylase"/>
    <property type="match status" value="1"/>
</dbReference>
<dbReference type="GO" id="GO:0005975">
    <property type="term" value="P:carbohydrate metabolic process"/>
    <property type="evidence" value="ECO:0007669"/>
    <property type="project" value="InterPro"/>
</dbReference>
<dbReference type="PATRIC" id="fig|1341181.4.peg.2912"/>
<organism evidence="4 5">
    <name type="scientific">Flavobacterium limnosediminis JC2902</name>
    <dbReference type="NCBI Taxonomy" id="1341181"/>
    <lineage>
        <taxon>Bacteria</taxon>
        <taxon>Pseudomonadati</taxon>
        <taxon>Bacteroidota</taxon>
        <taxon>Flavobacteriia</taxon>
        <taxon>Flavobacteriales</taxon>
        <taxon>Flavobacteriaceae</taxon>
        <taxon>Flavobacterium</taxon>
    </lineage>
</organism>
<dbReference type="EMBL" id="AVGG01000022">
    <property type="protein sequence ID" value="ESU25951.1"/>
    <property type="molecule type" value="Genomic_DNA"/>
</dbReference>
<keyword evidence="2" id="KW-0732">Signal</keyword>
<dbReference type="Proteomes" id="UP000018004">
    <property type="component" value="Unassembled WGS sequence"/>
</dbReference>
<dbReference type="InterPro" id="IPR002509">
    <property type="entry name" value="NODB_dom"/>
</dbReference>
<evidence type="ECO:0000313" key="5">
    <source>
        <dbReference type="Proteomes" id="UP000018004"/>
    </source>
</evidence>
<protein>
    <recommendedName>
        <fullName evidence="3">NodB homology domain-containing protein</fullName>
    </recommendedName>
</protein>
<dbReference type="InterPro" id="IPR011330">
    <property type="entry name" value="Glyco_hydro/deAcase_b/a-brl"/>
</dbReference>
<dbReference type="GO" id="GO:0016810">
    <property type="term" value="F:hydrolase activity, acting on carbon-nitrogen (but not peptide) bonds"/>
    <property type="evidence" value="ECO:0007669"/>
    <property type="project" value="InterPro"/>
</dbReference>
<keyword evidence="5" id="KW-1185">Reference proteome</keyword>
<evidence type="ECO:0000256" key="2">
    <source>
        <dbReference type="ARBA" id="ARBA00022729"/>
    </source>
</evidence>
<dbReference type="GO" id="GO:0005576">
    <property type="term" value="C:extracellular region"/>
    <property type="evidence" value="ECO:0007669"/>
    <property type="project" value="UniProtKB-SubCell"/>
</dbReference>
<proteinExistence type="predicted"/>
<dbReference type="InterPro" id="IPR051398">
    <property type="entry name" value="Polysacch_Deacetylase"/>
</dbReference>
<gene>
    <name evidence="4" type="ORF">FLJC2902T_29620</name>
</gene>
<dbReference type="PROSITE" id="PS51677">
    <property type="entry name" value="NODB"/>
    <property type="match status" value="1"/>
</dbReference>
<dbReference type="PANTHER" id="PTHR34216:SF3">
    <property type="entry name" value="POLY-BETA-1,6-N-ACETYL-D-GLUCOSAMINE N-DEACETYLASE"/>
    <property type="match status" value="1"/>
</dbReference>
<dbReference type="Pfam" id="PF01522">
    <property type="entry name" value="Polysacc_deac_1"/>
    <property type="match status" value="2"/>
</dbReference>
<evidence type="ECO:0000313" key="4">
    <source>
        <dbReference type="EMBL" id="ESU25951.1"/>
    </source>
</evidence>
<accession>V6SH93</accession>
<dbReference type="PANTHER" id="PTHR34216">
    <property type="match status" value="1"/>
</dbReference>
<reference evidence="4 5" key="1">
    <citation type="submission" date="2013-08" db="EMBL/GenBank/DDBJ databases">
        <title>Flavobacterium limnosediminis JC2902 genome sequencing.</title>
        <authorList>
            <person name="Lee K."/>
            <person name="Yi H."/>
            <person name="Park S."/>
            <person name="Chun J."/>
        </authorList>
    </citation>
    <scope>NUCLEOTIDE SEQUENCE [LARGE SCALE GENOMIC DNA]</scope>
    <source>
        <strain evidence="4 5">JC2902</strain>
    </source>
</reference>
<dbReference type="SUPFAM" id="SSF88713">
    <property type="entry name" value="Glycoside hydrolase/deacetylase"/>
    <property type="match status" value="1"/>
</dbReference>
<dbReference type="STRING" id="1341181.FLJC2902T_29620"/>
<comment type="subcellular location">
    <subcellularLocation>
        <location evidence="1">Secreted</location>
    </subcellularLocation>
</comment>
<name>V6SH93_9FLAO</name>
<sequence length="272" mass="31180">MKLLKKIGDFITSNELITNLDSVLSSNDNYLFVTFDDGLKEQFDHALPILEELDIPAIFFANSRNFEEKKVSTVHKIHLLRSILAPNVFLEQLACFKMDVLNDVDAIRAKEIYRYDDDKSATLKYLLNFKLDFRTQEAIIKSIFDLHFDENTVLDELYMNEENIIDLAKRGYLGSHTHSHFPVGLLDAQEIRFELSNSKLYFEKLTDSIINMTAYPYGTDEACTDEVASIAKTIGYQAGFTTKRGTNTKGINRLLMNRFDCNDLPGGKNYIK</sequence>
<dbReference type="AlphaFoldDB" id="V6SH93"/>
<evidence type="ECO:0000256" key="1">
    <source>
        <dbReference type="ARBA" id="ARBA00004613"/>
    </source>
</evidence>
<comment type="caution">
    <text evidence="4">The sequence shown here is derived from an EMBL/GenBank/DDBJ whole genome shotgun (WGS) entry which is preliminary data.</text>
</comment>